<feature type="region of interest" description="Disordered" evidence="9">
    <location>
        <begin position="1452"/>
        <end position="1485"/>
    </location>
</feature>
<keyword evidence="2" id="KW-0479">Metal-binding</keyword>
<dbReference type="PANTHER" id="PTHR31986:SF7">
    <property type="entry name" value="REGULATOR OF DRUG SENSITIVITY 2"/>
    <property type="match status" value="1"/>
</dbReference>
<evidence type="ECO:0000256" key="7">
    <source>
        <dbReference type="ARBA" id="ARBA00023242"/>
    </source>
</evidence>
<evidence type="ECO:0000313" key="12">
    <source>
        <dbReference type="Proteomes" id="UP000054466"/>
    </source>
</evidence>
<protein>
    <recommendedName>
        <fullName evidence="10">Zn(2)-C6 fungal-type domain-containing protein</fullName>
    </recommendedName>
</protein>
<dbReference type="Pfam" id="PF08631">
    <property type="entry name" value="SPO22"/>
    <property type="match status" value="1"/>
</dbReference>
<keyword evidence="5" id="KW-0238">DNA-binding</keyword>
<dbReference type="SUPFAM" id="SSF57701">
    <property type="entry name" value="Zn2/Cys6 DNA-binding domain"/>
    <property type="match status" value="1"/>
</dbReference>
<dbReference type="FunFam" id="4.10.240.10:FF:000002">
    <property type="entry name" value="Zn cluster transcription factor Rds2"/>
    <property type="match status" value="1"/>
</dbReference>
<feature type="region of interest" description="Disordered" evidence="9">
    <location>
        <begin position="90"/>
        <end position="175"/>
    </location>
</feature>
<keyword evidence="4" id="KW-0805">Transcription regulation</keyword>
<dbReference type="PANTHER" id="PTHR31986">
    <property type="entry name" value="REGULATOR OF DRUG SENSITIVITY 2"/>
    <property type="match status" value="1"/>
</dbReference>
<feature type="compositionally biased region" description="Basic and acidic residues" evidence="9">
    <location>
        <begin position="90"/>
        <end position="99"/>
    </location>
</feature>
<dbReference type="SMART" id="SM00066">
    <property type="entry name" value="GAL4"/>
    <property type="match status" value="1"/>
</dbReference>
<accession>A0A0D2BUP6</accession>
<dbReference type="OrthoDB" id="65716at2759"/>
<feature type="domain" description="Zn(2)-C6 fungal-type" evidence="10">
    <location>
        <begin position="61"/>
        <end position="90"/>
    </location>
</feature>
<feature type="compositionally biased region" description="Basic and acidic residues" evidence="9">
    <location>
        <begin position="1470"/>
        <end position="1482"/>
    </location>
</feature>
<dbReference type="Pfam" id="PF24990">
    <property type="entry name" value="PAS_13"/>
    <property type="match status" value="1"/>
</dbReference>
<dbReference type="Gene3D" id="4.10.240.10">
    <property type="entry name" value="Zn(2)-C6 fungal-type DNA-binding domain"/>
    <property type="match status" value="1"/>
</dbReference>
<keyword evidence="8" id="KW-0469">Meiosis</keyword>
<comment type="subcellular location">
    <subcellularLocation>
        <location evidence="1">Nucleus</location>
    </subcellularLocation>
</comment>
<evidence type="ECO:0000259" key="10">
    <source>
        <dbReference type="PROSITE" id="PS50048"/>
    </source>
</evidence>
<dbReference type="GO" id="GO:0008270">
    <property type="term" value="F:zinc ion binding"/>
    <property type="evidence" value="ECO:0007669"/>
    <property type="project" value="InterPro"/>
</dbReference>
<dbReference type="InterPro" id="IPR036864">
    <property type="entry name" value="Zn2-C6_fun-type_DNA-bd_sf"/>
</dbReference>
<evidence type="ECO:0000256" key="5">
    <source>
        <dbReference type="ARBA" id="ARBA00023125"/>
    </source>
</evidence>
<dbReference type="InterPro" id="IPR013940">
    <property type="entry name" value="Spo22/ZIP4/TEX11"/>
</dbReference>
<dbReference type="HOGENOM" id="CLU_001453_2_0_1"/>
<dbReference type="PROSITE" id="PS50048">
    <property type="entry name" value="ZN2_CY6_FUNGAL_2"/>
    <property type="match status" value="1"/>
</dbReference>
<feature type="compositionally biased region" description="Polar residues" evidence="9">
    <location>
        <begin position="24"/>
        <end position="50"/>
    </location>
</feature>
<keyword evidence="12" id="KW-1185">Reference proteome</keyword>
<evidence type="ECO:0000313" key="11">
    <source>
        <dbReference type="EMBL" id="KIW22788.1"/>
    </source>
</evidence>
<evidence type="ECO:0000256" key="2">
    <source>
        <dbReference type="ARBA" id="ARBA00022723"/>
    </source>
</evidence>
<evidence type="ECO:0000256" key="9">
    <source>
        <dbReference type="SAM" id="MobiDB-lite"/>
    </source>
</evidence>
<dbReference type="GO" id="GO:0005634">
    <property type="term" value="C:nucleus"/>
    <property type="evidence" value="ECO:0007669"/>
    <property type="project" value="UniProtKB-SubCell"/>
</dbReference>
<evidence type="ECO:0000256" key="1">
    <source>
        <dbReference type="ARBA" id="ARBA00004123"/>
    </source>
</evidence>
<evidence type="ECO:0000256" key="6">
    <source>
        <dbReference type="ARBA" id="ARBA00023163"/>
    </source>
</evidence>
<feature type="region of interest" description="Disordered" evidence="9">
    <location>
        <begin position="1"/>
        <end position="59"/>
    </location>
</feature>
<gene>
    <name evidence="11" type="ORF">PV07_11052</name>
</gene>
<evidence type="ECO:0000256" key="8">
    <source>
        <dbReference type="ARBA" id="ARBA00023254"/>
    </source>
</evidence>
<keyword evidence="3" id="KW-0862">Zinc</keyword>
<dbReference type="GO" id="GO:0000981">
    <property type="term" value="F:DNA-binding transcription factor activity, RNA polymerase II-specific"/>
    <property type="evidence" value="ECO:0007669"/>
    <property type="project" value="InterPro"/>
</dbReference>
<keyword evidence="6" id="KW-0804">Transcription</keyword>
<dbReference type="InterPro" id="IPR001138">
    <property type="entry name" value="Zn2Cys6_DnaBD"/>
</dbReference>
<name>A0A0D2BUP6_9EURO</name>
<dbReference type="Proteomes" id="UP000054466">
    <property type="component" value="Unassembled WGS sequence"/>
</dbReference>
<dbReference type="InterPro" id="IPR056751">
    <property type="entry name" value="PAS_13"/>
</dbReference>
<keyword evidence="7" id="KW-0539">Nucleus</keyword>
<dbReference type="GO" id="GO:0000977">
    <property type="term" value="F:RNA polymerase II transcription regulatory region sequence-specific DNA binding"/>
    <property type="evidence" value="ECO:0007669"/>
    <property type="project" value="TreeGrafter"/>
</dbReference>
<reference evidence="11 12" key="1">
    <citation type="submission" date="2015-01" db="EMBL/GenBank/DDBJ databases">
        <title>The Genome Sequence of Cladophialophora immunda CBS83496.</title>
        <authorList>
            <consortium name="The Broad Institute Genomics Platform"/>
            <person name="Cuomo C."/>
            <person name="de Hoog S."/>
            <person name="Gorbushina A."/>
            <person name="Stielow B."/>
            <person name="Teixiera M."/>
            <person name="Abouelleil A."/>
            <person name="Chapman S.B."/>
            <person name="Priest M."/>
            <person name="Young S.K."/>
            <person name="Wortman J."/>
            <person name="Nusbaum C."/>
            <person name="Birren B."/>
        </authorList>
    </citation>
    <scope>NUCLEOTIDE SEQUENCE [LARGE SCALE GENOMIC DNA]</scope>
    <source>
        <strain evidence="11 12">CBS 83496</strain>
    </source>
</reference>
<dbReference type="InterPro" id="IPR053045">
    <property type="entry name" value="Zinc_cluster_trans_reg"/>
</dbReference>
<organism evidence="11 12">
    <name type="scientific">Cladophialophora immunda</name>
    <dbReference type="NCBI Taxonomy" id="569365"/>
    <lineage>
        <taxon>Eukaryota</taxon>
        <taxon>Fungi</taxon>
        <taxon>Dikarya</taxon>
        <taxon>Ascomycota</taxon>
        <taxon>Pezizomycotina</taxon>
        <taxon>Eurotiomycetes</taxon>
        <taxon>Chaetothyriomycetidae</taxon>
        <taxon>Chaetothyriales</taxon>
        <taxon>Herpotrichiellaceae</taxon>
        <taxon>Cladophialophora</taxon>
    </lineage>
</organism>
<evidence type="ECO:0000256" key="4">
    <source>
        <dbReference type="ARBA" id="ARBA00023015"/>
    </source>
</evidence>
<dbReference type="EMBL" id="KN847046">
    <property type="protein sequence ID" value="KIW22788.1"/>
    <property type="molecule type" value="Genomic_DNA"/>
</dbReference>
<dbReference type="GeneID" id="27350246"/>
<dbReference type="CDD" id="cd00067">
    <property type="entry name" value="GAL4"/>
    <property type="match status" value="1"/>
</dbReference>
<dbReference type="PROSITE" id="PS00463">
    <property type="entry name" value="ZN2_CY6_FUNGAL_1"/>
    <property type="match status" value="1"/>
</dbReference>
<proteinExistence type="predicted"/>
<dbReference type="GO" id="GO:0051321">
    <property type="term" value="P:meiotic cell cycle"/>
    <property type="evidence" value="ECO:0007669"/>
    <property type="project" value="UniProtKB-KW"/>
</dbReference>
<dbReference type="VEuPathDB" id="FungiDB:PV07_11052"/>
<evidence type="ECO:0000256" key="3">
    <source>
        <dbReference type="ARBA" id="ARBA00022833"/>
    </source>
</evidence>
<dbReference type="Pfam" id="PF00172">
    <property type="entry name" value="Zn_clus"/>
    <property type="match status" value="1"/>
</dbReference>
<dbReference type="RefSeq" id="XP_016243004.1">
    <property type="nucleotide sequence ID" value="XM_016398442.1"/>
</dbReference>
<feature type="compositionally biased region" description="Polar residues" evidence="9">
    <location>
        <begin position="152"/>
        <end position="175"/>
    </location>
</feature>
<sequence length="1532" mass="170942">MSDLTDEPDRAGNGMNKSFDGRSSLPNNSLNDATSPTAPRKSNQTSPSTDQPKKKRKVNHACVYCRRSHMTCDSDRPCKRCIKRNIGHLCHDEPREGHGYHKKSKTDSDTAGPDEQSPPRDDFSTAPSLPGPALMDDSTPNLLQDDNIGLRPSTNDTMAVSNSSAPGPNAGINGNTHPHFGYNDPWAGVQNRFHDMQAFHPNYMFNANEVTDEFNLLNDFLSNSLFEETGMYSTEEFQGPFNDPSFMNSMAASSFPTAGVEPLLSHEHVNSAQATAQNNAAQAALISRPPSVKPISDKAREKYYMMAADPTGAEPPEERMQKLLKAKYDAGMLRPFNYVNGYARLNKYMEKNMKPHSRHKILMQLDQFRPKFRERMQSLTDIELVLVEMWFERSLMEYDRIFASMAIPACCWRRTGEIFRGNKEMAELIQVPIESLRDGKLAIHEIIVEDQLVSYWEKFCAICFDQQQKAMLTSCTLRSPAGGTETVDIHCCFSFTIRRDNHNIPSLIVGNFLPMNSGKQFTSHLESVLSNEVNGSAEDFPDLSVYLDALPLPRKALGPTQRTAFDRKGVVLWNTCCKLSGGEKSPQLLVNLAKVRAFSYLLLESSANSKWKSQQRLFQNALRASKTCLDAGLVAIASKVIEQLASKLEDSPKSADHDDLDVERIKASLNAQYLLVRIALAWKQGRLDLAEHFYSQLEANIPQLGAVRVGELLDLCYEIGNDQFDQKNHTLAVKWLKRGCQLADEHGMQIEHEDILDLRLTLIHTCVRALLAIEEPQAAQEAFQLLQVLRQEFGHKLPVTLLLLEVSAKDPSADPHAFSAELWNVVHSAHLIRSNHKFISDAIRVLESYIVLRLAPSDEHAWTENAIITLIWLMTAENNNHNGVDTSPSEEAFDKIYRAWNKALSAEATHGALILFWKRIEHTFDQELKEITIKWCQVALHQLFSNAGDNNVGKIERKIVKCQIDLGALEDAYATIEKMSPAIKQHPLSRYLRYSLALRRGDEADTRSTLASLATIHDDRNKLLFAAVSEATQYGSKFQGAQLLQRILDKYKDSLPPEIDASTLLRCTARLLLLALSEADELDEELLSRLCGIFKSAAIFTQKQQHSQGTTLEYQLQESRWFEKTSYNTAVQYLQSWPAKYVVDLLHYSCQVHLPSHAPIRVQSEKPIHEANAKYIQAILYTIEARSAASSYTAENVPKTAYSGKAPPHSAAEIQSTLYRSVFAKYTEIQTHRNALRESCNRGLIKQEVLEAVTQKLIVLAPLAFEAVLFLARTSPTDVPGQAQVHDELSLAAMVDQMVRLNPPQKTYSIFADMVLSASSADSNILSGQDPARCAPVSLLLLPVATTTNLLAKLISGLREHPDYDNRQAARWVRCVVQIVLDRREPQSHHPKSGIRERGKGLSTVARITAHALDLARSSSAPGRDYPPEELEWLAATLFNLSIDLYASLPRPASGSESAPADPSGATSQGDEHEKQGGEEHPATAAAATPQFWAKRAIDMADVLAANTAVAGEGGMLAKVLRERCQRLHWDV</sequence>
<dbReference type="STRING" id="569365.A0A0D2BUP6"/>